<keyword evidence="1" id="KW-1185">Reference proteome</keyword>
<accession>A0A1I7YU57</accession>
<reference evidence="2" key="1">
    <citation type="submission" date="2016-11" db="UniProtKB">
        <authorList>
            <consortium name="WormBaseParasite"/>
        </authorList>
    </citation>
    <scope>IDENTIFICATION</scope>
</reference>
<proteinExistence type="predicted"/>
<dbReference type="Proteomes" id="UP000095287">
    <property type="component" value="Unplaced"/>
</dbReference>
<evidence type="ECO:0000313" key="1">
    <source>
        <dbReference type="Proteomes" id="UP000095287"/>
    </source>
</evidence>
<protein>
    <submittedName>
        <fullName evidence="2">F-box domain-containing protein</fullName>
    </submittedName>
</protein>
<name>A0A1I7YU57_9BILA</name>
<sequence length="347" mass="39352">MSNVECRMSSNFLHFIGQKIALCTQKCCRVSNITDIGPCSLPATPAKAFKNVANAMDSVPLLFVESVSASLAKESLANLKGSRSAVWQVGAEWIWKVEQMSKKSTKTFIEVCIPDGAPPGYTIHNRLSSTTSPEQLTIDDFCKKRYSLTSMDISPCYRGTEASIEGIDSLLACVNARYLEKLSMRSLHRVDSLFQNFFPLSVNTVSITDCTFGANSAFPEWLRRTLRSDHLQELTILYTTVEGRREDVEQDLLRQLFLCRKSLKINMAGNQNFTNLGMTFFQRVLDLWMNLEKPFTREVRYDLLDLYYSEIDELRCSYFKDGESLHHKSGSGTVTWKHSSLDMTFTP</sequence>
<evidence type="ECO:0000313" key="2">
    <source>
        <dbReference type="WBParaSite" id="L893_g1973.t1"/>
    </source>
</evidence>
<dbReference type="AlphaFoldDB" id="A0A1I7YU57"/>
<dbReference type="WBParaSite" id="L893_g1973.t1">
    <property type="protein sequence ID" value="L893_g1973.t1"/>
    <property type="gene ID" value="L893_g1973"/>
</dbReference>
<organism evidence="1 2">
    <name type="scientific">Steinernema glaseri</name>
    <dbReference type="NCBI Taxonomy" id="37863"/>
    <lineage>
        <taxon>Eukaryota</taxon>
        <taxon>Metazoa</taxon>
        <taxon>Ecdysozoa</taxon>
        <taxon>Nematoda</taxon>
        <taxon>Chromadorea</taxon>
        <taxon>Rhabditida</taxon>
        <taxon>Tylenchina</taxon>
        <taxon>Panagrolaimomorpha</taxon>
        <taxon>Strongyloidoidea</taxon>
        <taxon>Steinernematidae</taxon>
        <taxon>Steinernema</taxon>
    </lineage>
</organism>